<dbReference type="Gene3D" id="3.30.450.30">
    <property type="entry name" value="Dynein light chain 2a, cytoplasmic"/>
    <property type="match status" value="1"/>
</dbReference>
<dbReference type="Proteomes" id="UP001651158">
    <property type="component" value="Unassembled WGS sequence"/>
</dbReference>
<comment type="caution">
    <text evidence="4">The sequence shown here is derived from an EMBL/GenBank/DDBJ whole genome shotgun (WGS) entry which is preliminary data.</text>
</comment>
<dbReference type="Pfam" id="PF00235">
    <property type="entry name" value="Profilin"/>
    <property type="match status" value="1"/>
</dbReference>
<evidence type="ECO:0000256" key="1">
    <source>
        <dbReference type="ARBA" id="ARBA00010058"/>
    </source>
</evidence>
<dbReference type="SUPFAM" id="SSF55770">
    <property type="entry name" value="Profilin (actin-binding protein)"/>
    <property type="match status" value="1"/>
</dbReference>
<dbReference type="EMBL" id="JAKROA010000003">
    <property type="protein sequence ID" value="KAL5108390.1"/>
    <property type="molecule type" value="Genomic_DNA"/>
</dbReference>
<keyword evidence="3" id="KW-0732">Signal</keyword>
<dbReference type="SMART" id="SM00392">
    <property type="entry name" value="PROF"/>
    <property type="match status" value="1"/>
</dbReference>
<keyword evidence="5" id="KW-1185">Reference proteome</keyword>
<evidence type="ECO:0000256" key="2">
    <source>
        <dbReference type="RuleBase" id="RU003909"/>
    </source>
</evidence>
<reference evidence="4 5" key="1">
    <citation type="journal article" date="2022" name="Front. Cell. Infect. Microbiol.">
        <title>The Genomes of Two Strains of Taenia crassiceps the Animal Model for the Study of Human Cysticercosis.</title>
        <authorList>
            <person name="Bobes R.J."/>
            <person name="Estrada K."/>
            <person name="Rios-Valencia D.G."/>
            <person name="Calderon-Gallegos A."/>
            <person name="de la Torre P."/>
            <person name="Carrero J.C."/>
            <person name="Sanchez-Flores A."/>
            <person name="Laclette J.P."/>
        </authorList>
    </citation>
    <scope>NUCLEOTIDE SEQUENCE [LARGE SCALE GENOMIC DNA]</scope>
    <source>
        <strain evidence="4">WFUcys</strain>
    </source>
</reference>
<feature type="chain" id="PRO_5047169092" description="Profilin" evidence="3">
    <location>
        <begin position="16"/>
        <end position="141"/>
    </location>
</feature>
<protein>
    <recommendedName>
        <fullName evidence="2">Profilin</fullName>
    </recommendedName>
</protein>
<gene>
    <name evidence="4" type="ORF">TcWFU_000740</name>
</gene>
<evidence type="ECO:0000313" key="5">
    <source>
        <dbReference type="Proteomes" id="UP001651158"/>
    </source>
</evidence>
<name>A0ABR4QFM1_9CEST</name>
<evidence type="ECO:0000313" key="4">
    <source>
        <dbReference type="EMBL" id="KAL5108390.1"/>
    </source>
</evidence>
<evidence type="ECO:0000256" key="3">
    <source>
        <dbReference type="SAM" id="SignalP"/>
    </source>
</evidence>
<organism evidence="4 5">
    <name type="scientific">Taenia crassiceps</name>
    <dbReference type="NCBI Taxonomy" id="6207"/>
    <lineage>
        <taxon>Eukaryota</taxon>
        <taxon>Metazoa</taxon>
        <taxon>Spiralia</taxon>
        <taxon>Lophotrochozoa</taxon>
        <taxon>Platyhelminthes</taxon>
        <taxon>Cestoda</taxon>
        <taxon>Eucestoda</taxon>
        <taxon>Cyclophyllidea</taxon>
        <taxon>Taeniidae</taxon>
        <taxon>Taenia</taxon>
    </lineage>
</organism>
<sequence>MRIFCLWSCLGSSIAMSWNEIVDSILKYNGASCACLAGIDGNIWASSPDFKPSQAEILKMIKVATGTEAESFTVNGKKVITVKCGDNELSATGSDYAVDVRVLKTMVIITGNSKPKDIPGVNRLLATAGNAMAEHLSHSGY</sequence>
<feature type="signal peptide" evidence="3">
    <location>
        <begin position="1"/>
        <end position="15"/>
    </location>
</feature>
<dbReference type="InterPro" id="IPR036140">
    <property type="entry name" value="PFN_sf"/>
</dbReference>
<dbReference type="InterPro" id="IPR005455">
    <property type="entry name" value="PFN_euk"/>
</dbReference>
<accession>A0ABR4QFM1</accession>
<keyword evidence="2" id="KW-0009">Actin-binding</keyword>
<comment type="similarity">
    <text evidence="1 2">Belongs to the profilin family.</text>
</comment>
<dbReference type="InterPro" id="IPR048278">
    <property type="entry name" value="PFN"/>
</dbReference>
<proteinExistence type="inferred from homology"/>